<dbReference type="GO" id="GO:0046872">
    <property type="term" value="F:metal ion binding"/>
    <property type="evidence" value="ECO:0007669"/>
    <property type="project" value="UniProtKB-UniRule"/>
</dbReference>
<evidence type="ECO:0000256" key="13">
    <source>
        <dbReference type="HAMAP-Rule" id="MF_01480"/>
    </source>
</evidence>
<dbReference type="Pfam" id="PF16593">
    <property type="entry name" value="Cas9-BH"/>
    <property type="match status" value="1"/>
</dbReference>
<keyword evidence="14" id="KW-0175">Coiled coil</keyword>
<comment type="domain">
    <text evidence="13">Has 2 endonuclease domains. The discontinuous RuvC-like domain cleaves the target DNA noncomplementary to crRNA while the HNH nuclease domain cleaves the target DNA complementary to crRNA.</text>
</comment>
<keyword evidence="5 13" id="KW-0255">Endonuclease</keyword>
<dbReference type="NCBIfam" id="TIGR01865">
    <property type="entry name" value="cas_Csn1"/>
    <property type="match status" value="1"/>
</dbReference>
<dbReference type="GO" id="GO:0016787">
    <property type="term" value="F:hydrolase activity"/>
    <property type="evidence" value="ECO:0007669"/>
    <property type="project" value="UniProtKB-KW"/>
</dbReference>
<dbReference type="GO" id="GO:0051607">
    <property type="term" value="P:defense response to virus"/>
    <property type="evidence" value="ECO:0007669"/>
    <property type="project" value="UniProtKB-UniRule"/>
</dbReference>
<organism evidence="16 17">
    <name type="scientific">Anaerotruncus colihominis</name>
    <dbReference type="NCBI Taxonomy" id="169435"/>
    <lineage>
        <taxon>Bacteria</taxon>
        <taxon>Bacillati</taxon>
        <taxon>Bacillota</taxon>
        <taxon>Clostridia</taxon>
        <taxon>Eubacteriales</taxon>
        <taxon>Oscillospiraceae</taxon>
        <taxon>Anaerotruncus</taxon>
    </lineage>
</organism>
<comment type="subunit">
    <text evidence="12 13">Monomer. Binds crRNA and tracrRNA.</text>
</comment>
<dbReference type="HAMAP" id="MF_01480">
    <property type="entry name" value="Cas9"/>
    <property type="match status" value="1"/>
</dbReference>
<dbReference type="InterPro" id="IPR032237">
    <property type="entry name" value="Cas9_PI"/>
</dbReference>
<keyword evidence="9 13" id="KW-0051">Antiviral defense</keyword>
<evidence type="ECO:0000256" key="1">
    <source>
        <dbReference type="ARBA" id="ARBA00001946"/>
    </source>
</evidence>
<dbReference type="Gene3D" id="1.10.30.50">
    <property type="match status" value="1"/>
</dbReference>
<evidence type="ECO:0000256" key="11">
    <source>
        <dbReference type="ARBA" id="ARBA00023211"/>
    </source>
</evidence>
<evidence type="ECO:0000259" key="15">
    <source>
        <dbReference type="PROSITE" id="PS51749"/>
    </source>
</evidence>
<dbReference type="Pfam" id="PF22702">
    <property type="entry name" value="Cas9_RuvC"/>
    <property type="match status" value="1"/>
</dbReference>
<comment type="similarity">
    <text evidence="13">Belongs to the CRISPR-associated Cas9 family.</text>
</comment>
<sequence>MNLFYYSICNLSTWEGKSMNKYYVGMDIGTNSVGWAVTDEKYNLCRFKKKDMWGIRLFERGKTAEERRGKRTARRRLQRKKQRINLLQELFAEEMAKVDPTFFLRLNESRLHMEDKQVQEKYPLFTDDSYSDINYYKQYPTIFHLRKDLMENPKEHDIRLIYLAIHHILKNRGHFLIDGDLSRATEFGAVFEQLIDMIETELAIGVSVESKESFEDVLRDKKLAKSAKAKRLSSILTVDEGEYIKDETKRRKAAIDAICKFIVGNKGDLAKIFEEELTELEKTSFSFSDASYDESVRPSLESAIADKIFIIDRMKAVYDWSVLADVLDGQEYFSFAKVKHYEVHKNNLSKLRKLMKKYCTKKVYRQFFDDCSGKVNYASYIGSVKTRGKKIDVKRCAEDDFYKELKKLLQQMQVEENDRIVWEELLQQAELKRMLPLQRSKDNGAVPNQIHLAELVKILENAENYLVFLREKGADNLTVSEKIKCIFSFRVPYYVGPLSDRHKETGANAWIVRKNDGQGKIYPWNFDEKVDREASNEEFIRRMTNKCTYLIGEDVVAKNSLLYSRYMVLNELNNLRIRGREISVGLKQDIFNHVFKTHTKVKGKQLLNYLRESDRDLQFEDLSGFDEDFKANLSSYLDFEKQVFGERIAEDRVKSMVEDIIRWKTIYDDDNSILMKIIERKYPSELNADQLKAVRRLHYSGWGNFSKKFLCGVEGVDKDTGESFTIIEALWHTNCNLMQLLSNRFTFKEEIDKINGELTGKVTEISYDALVKDLYVSPAVKRAIWQSIQIVEEIKKVMGSEPDKIFVELARGEDNDKQRTVSRKARLLALYEGCEADGRDWAKEIEDRDERDFNSMKLYLYYTQMGRCMYTGEQISIDQLMTANARWDRDHIYPQSKIKDDSLDNLVLVKKEFNAKKSNEMISEEIQRKQKPFWDSLLKMGLITRKKYERLTRKDDFSDDELAGFINRQMVETRQSSKAVVDLLNRMYDTTRVIPVKAGIVSQFRQRDLNILKSRRVNDYHHAKDAYLNIVAGDVYDARFTSNPRTWLKNQKEKNYHMNRVFDFDVYRGNACIWEAPEGNGKKRNADGDKFGGTLDRIRKIVKQNNILYTEHTYCEKGELFNATIAKKTEGANIPLKAGLDPEKYGGYKSPNTSYFAFIEFDGKKGERIRNIMEVPIYVANMLPHKPDAYLEYCTKIKGLKNVSILRGCIKKNALIRVDGYPMRIRGVDSKNILFKNSLQPKLDFCEELIRHIEKYLEKNVQFDVDEKRDKLSEESLINLYDILTEKLKTVYEKRPANQWKTLEVGGERFLQLSLRDKARVINQILNMVRCDINTKADLTSVGGSANAGSISVNKNTAGKSKLILVNQSVTGLFENRIEL</sequence>
<evidence type="ECO:0000256" key="6">
    <source>
        <dbReference type="ARBA" id="ARBA00022801"/>
    </source>
</evidence>
<evidence type="ECO:0000256" key="9">
    <source>
        <dbReference type="ARBA" id="ARBA00023118"/>
    </source>
</evidence>
<evidence type="ECO:0000256" key="3">
    <source>
        <dbReference type="ARBA" id="ARBA00022722"/>
    </source>
</evidence>
<comment type="similarity">
    <text evidence="2">Belongs to the CRISPR-associated protein Cas9 family. Subtype II-A subfamily.</text>
</comment>
<evidence type="ECO:0000256" key="8">
    <source>
        <dbReference type="ARBA" id="ARBA00022884"/>
    </source>
</evidence>
<dbReference type="Pfam" id="PF16592">
    <property type="entry name" value="Cas9_REC"/>
    <property type="match status" value="1"/>
</dbReference>
<keyword evidence="11" id="KW-0464">Manganese</keyword>
<evidence type="ECO:0000256" key="10">
    <source>
        <dbReference type="ARBA" id="ARBA00023125"/>
    </source>
</evidence>
<dbReference type="EMBL" id="QXWK01000001">
    <property type="protein sequence ID" value="NBH60362.1"/>
    <property type="molecule type" value="Genomic_DNA"/>
</dbReference>
<comment type="function">
    <text evidence="13">CRISPR (clustered regularly interspaced short palindromic repeat) is an adaptive immune system that provides protection against mobile genetic elements (viruses, transposable elements and conjugative plasmids). CRISPR clusters contain spacers, sequences complementary to antecedent mobile elements, and target invading nucleic acids. CRISPR clusters are transcribed and processed into CRISPR RNA (crRNA). In type II CRISPR systems correct processing of pre-crRNA requires a trans-encoded small RNA (tracrRNA), endogenous ribonuclease 3 (rnc) and this protein. The tracrRNA serves as a guide for ribonuclease 3-aided processing of pre-crRNA. Subsequently Cas9/crRNA/tracrRNA endonucleolytically cleaves linear or circular dsDNA target complementary to the spacer; Cas9 is inactive in the absence of the 2 guide RNAs (gRNA). Cas9 recognizes the protospacer adjacent motif (PAM) in the CRISPR repeat sequences to help distinguish self versus nonself, as targets within the bacterial CRISPR locus do not have PAMs. PAM recognition is also required for catalytic activity.</text>
</comment>
<evidence type="ECO:0000256" key="14">
    <source>
        <dbReference type="SAM" id="Coils"/>
    </source>
</evidence>
<evidence type="ECO:0000256" key="5">
    <source>
        <dbReference type="ARBA" id="ARBA00022759"/>
    </source>
</evidence>
<dbReference type="GO" id="GO:0003723">
    <property type="term" value="F:RNA binding"/>
    <property type="evidence" value="ECO:0007669"/>
    <property type="project" value="UniProtKB-UniRule"/>
</dbReference>
<reference evidence="16 17" key="1">
    <citation type="submission" date="2018-08" db="EMBL/GenBank/DDBJ databases">
        <title>Murine metabolic-syndrome-specific gut microbial biobank.</title>
        <authorList>
            <person name="Liu C."/>
        </authorList>
    </citation>
    <scope>NUCLEOTIDE SEQUENCE [LARGE SCALE GENOMIC DNA]</scope>
    <source>
        <strain evidence="16 17">28</strain>
    </source>
</reference>
<dbReference type="InterPro" id="IPR003615">
    <property type="entry name" value="HNH_nuc"/>
</dbReference>
<name>A0A845QF36_9FIRM</name>
<keyword evidence="6 13" id="KW-0378">Hydrolase</keyword>
<comment type="caution">
    <text evidence="13">Lacks conserved residue(s) required for the propagation of feature annotation.</text>
</comment>
<dbReference type="InterPro" id="IPR032240">
    <property type="entry name" value="Cas9_REC"/>
</dbReference>
<keyword evidence="7" id="KW-0460">Magnesium</keyword>
<feature type="domain" description="HNH Cas9-type" evidence="15">
    <location>
        <begin position="808"/>
        <end position="970"/>
    </location>
</feature>
<dbReference type="GO" id="GO:0003677">
    <property type="term" value="F:DNA binding"/>
    <property type="evidence" value="ECO:0007669"/>
    <property type="project" value="UniProtKB-UniRule"/>
</dbReference>
<dbReference type="Proteomes" id="UP000446866">
    <property type="component" value="Unassembled WGS sequence"/>
</dbReference>
<evidence type="ECO:0000256" key="7">
    <source>
        <dbReference type="ARBA" id="ARBA00022842"/>
    </source>
</evidence>
<dbReference type="InterPro" id="IPR033114">
    <property type="entry name" value="HNH_CAS9"/>
</dbReference>
<dbReference type="Pfam" id="PF13395">
    <property type="entry name" value="HNH_4"/>
    <property type="match status" value="1"/>
</dbReference>
<dbReference type="GO" id="GO:0043571">
    <property type="term" value="P:maintenance of CRISPR repeat elements"/>
    <property type="evidence" value="ECO:0007669"/>
    <property type="project" value="UniProtKB-UniRule"/>
</dbReference>
<dbReference type="InterPro" id="IPR036397">
    <property type="entry name" value="RNaseH_sf"/>
</dbReference>
<accession>A0A845QF36</accession>
<keyword evidence="3 13" id="KW-0540">Nuclease</keyword>
<dbReference type="GO" id="GO:0004519">
    <property type="term" value="F:endonuclease activity"/>
    <property type="evidence" value="ECO:0007669"/>
    <property type="project" value="UniProtKB-UniRule"/>
</dbReference>
<evidence type="ECO:0000313" key="16">
    <source>
        <dbReference type="EMBL" id="NBH60362.1"/>
    </source>
</evidence>
<keyword evidence="8 13" id="KW-0694">RNA-binding</keyword>
<evidence type="ECO:0000313" key="17">
    <source>
        <dbReference type="Proteomes" id="UP000446866"/>
    </source>
</evidence>
<keyword evidence="17" id="KW-1185">Reference proteome</keyword>
<evidence type="ECO:0000256" key="12">
    <source>
        <dbReference type="ARBA" id="ARBA00046380"/>
    </source>
</evidence>
<dbReference type="Pfam" id="PF16595">
    <property type="entry name" value="Cas9_PI"/>
    <property type="match status" value="1"/>
</dbReference>
<feature type="active site" description="For RuvC-like nuclease domain" evidence="13">
    <location>
        <position position="27"/>
    </location>
</feature>
<evidence type="ECO:0000256" key="4">
    <source>
        <dbReference type="ARBA" id="ARBA00022723"/>
    </source>
</evidence>
<dbReference type="EC" id="3.1.-.-" evidence="13"/>
<feature type="coiled-coil region" evidence="14">
    <location>
        <begin position="70"/>
        <end position="97"/>
    </location>
</feature>
<dbReference type="InterPro" id="IPR055228">
    <property type="entry name" value="Cas9_RuvC"/>
</dbReference>
<gene>
    <name evidence="13 16" type="primary">cas9</name>
    <name evidence="16" type="ORF">D0435_01560</name>
</gene>
<comment type="caution">
    <text evidence="16">The sequence shown here is derived from an EMBL/GenBank/DDBJ whole genome shotgun (WGS) entry which is preliminary data.</text>
</comment>
<dbReference type="Gene3D" id="3.30.420.10">
    <property type="entry name" value="Ribonuclease H-like superfamily/Ribonuclease H"/>
    <property type="match status" value="1"/>
</dbReference>
<dbReference type="PROSITE" id="PS51749">
    <property type="entry name" value="HNH_CAS9"/>
    <property type="match status" value="1"/>
</dbReference>
<feature type="active site" description="Proton acceptor for HNH nuclease domain" evidence="13">
    <location>
        <position position="891"/>
    </location>
</feature>
<dbReference type="InterPro" id="IPR028629">
    <property type="entry name" value="Cas9"/>
</dbReference>
<evidence type="ECO:0000256" key="2">
    <source>
        <dbReference type="ARBA" id="ARBA00005244"/>
    </source>
</evidence>
<comment type="cofactor">
    <cofactor evidence="1">
        <name>Mg(2+)</name>
        <dbReference type="ChEBI" id="CHEBI:18420"/>
    </cofactor>
</comment>
<dbReference type="InterPro" id="IPR032239">
    <property type="entry name" value="Cas9-BH"/>
</dbReference>
<keyword evidence="4" id="KW-0479">Metal-binding</keyword>
<keyword evidence="10 13" id="KW-0238">DNA-binding</keyword>
<protein>
    <recommendedName>
        <fullName evidence="13">CRISPR-associated endonuclease Cas9</fullName>
        <ecNumber evidence="13">3.1.-.-</ecNumber>
    </recommendedName>
</protein>
<proteinExistence type="inferred from homology"/>